<accession>A0A0G0I2S3</accession>
<reference evidence="1 2" key="1">
    <citation type="journal article" date="2015" name="Nature">
        <title>rRNA introns, odd ribosomes, and small enigmatic genomes across a large radiation of phyla.</title>
        <authorList>
            <person name="Brown C.T."/>
            <person name="Hug L.A."/>
            <person name="Thomas B.C."/>
            <person name="Sharon I."/>
            <person name="Castelle C.J."/>
            <person name="Singh A."/>
            <person name="Wilkins M.J."/>
            <person name="Williams K.H."/>
            <person name="Banfield J.F."/>
        </authorList>
    </citation>
    <scope>NUCLEOTIDE SEQUENCE [LARGE SCALE GENOMIC DNA]</scope>
</reference>
<evidence type="ECO:0000313" key="2">
    <source>
        <dbReference type="Proteomes" id="UP000034231"/>
    </source>
</evidence>
<dbReference type="EMBL" id="LBTX01000022">
    <property type="protein sequence ID" value="KKQ48872.1"/>
    <property type="molecule type" value="Genomic_DNA"/>
</dbReference>
<evidence type="ECO:0000313" key="1">
    <source>
        <dbReference type="EMBL" id="KKQ48872.1"/>
    </source>
</evidence>
<name>A0A0G0I2S3_9BACT</name>
<dbReference type="Proteomes" id="UP000034231">
    <property type="component" value="Unassembled WGS sequence"/>
</dbReference>
<proteinExistence type="predicted"/>
<protein>
    <submittedName>
        <fullName evidence="1">Uncharacterized protein</fullName>
    </submittedName>
</protein>
<dbReference type="AlphaFoldDB" id="A0A0G0I2S3"/>
<gene>
    <name evidence="1" type="ORF">US68_C0022G0002</name>
</gene>
<organism evidence="1 2">
    <name type="scientific">Candidatus Shapirobacteria bacterium GW2011_GWE1_38_10</name>
    <dbReference type="NCBI Taxonomy" id="1618488"/>
    <lineage>
        <taxon>Bacteria</taxon>
        <taxon>Candidatus Shapironibacteriota</taxon>
    </lineage>
</organism>
<sequence>MTLDRAREILGSKYENVSDEKINVWLVYLENIAKIAINQATINNILPRKIYEGSNLSSYLRRKADI</sequence>
<comment type="caution">
    <text evidence="1">The sequence shown here is derived from an EMBL/GenBank/DDBJ whole genome shotgun (WGS) entry which is preliminary data.</text>
</comment>